<evidence type="ECO:0000256" key="1">
    <source>
        <dbReference type="SAM" id="Phobius"/>
    </source>
</evidence>
<dbReference type="AlphaFoldDB" id="A0A8J8FA17"/>
<comment type="caution">
    <text evidence="2">The sequence shown here is derived from an EMBL/GenBank/DDBJ whole genome shotgun (WGS) entry which is preliminary data.</text>
</comment>
<keyword evidence="1" id="KW-0812">Transmembrane</keyword>
<evidence type="ECO:0000313" key="3">
    <source>
        <dbReference type="Proteomes" id="UP000598971"/>
    </source>
</evidence>
<keyword evidence="1" id="KW-1133">Transmembrane helix</keyword>
<keyword evidence="1" id="KW-0472">Membrane</keyword>
<dbReference type="EMBL" id="WHPF01000001">
    <property type="protein sequence ID" value="NNV54178.1"/>
    <property type="molecule type" value="Genomic_DNA"/>
</dbReference>
<sequence length="86" mass="9608">MEANAIWTATITIWMGAIAIWMEAIVIWTATIAIWTATIYIWTATFWLAPRSIAIDLIYTTHKSPIKYLTVQECDASKAAFCALPG</sequence>
<organism evidence="2 3">
    <name type="scientific">Limnovirga soli</name>
    <dbReference type="NCBI Taxonomy" id="2656915"/>
    <lineage>
        <taxon>Bacteria</taxon>
        <taxon>Pseudomonadati</taxon>
        <taxon>Bacteroidota</taxon>
        <taxon>Chitinophagia</taxon>
        <taxon>Chitinophagales</taxon>
        <taxon>Chitinophagaceae</taxon>
        <taxon>Limnovirga</taxon>
    </lineage>
</organism>
<dbReference type="RefSeq" id="WP_171606083.1">
    <property type="nucleotide sequence ID" value="NZ_WHPF01000001.1"/>
</dbReference>
<accession>A0A8J8FA17</accession>
<protein>
    <submittedName>
        <fullName evidence="2">Uncharacterized protein</fullName>
    </submittedName>
</protein>
<proteinExistence type="predicted"/>
<feature type="transmembrane region" description="Helical" evidence="1">
    <location>
        <begin position="12"/>
        <end position="33"/>
    </location>
</feature>
<name>A0A8J8FA17_9BACT</name>
<dbReference type="Proteomes" id="UP000598971">
    <property type="component" value="Unassembled WGS sequence"/>
</dbReference>
<reference evidence="2" key="1">
    <citation type="submission" date="2019-10" db="EMBL/GenBank/DDBJ databases">
        <title>Draft genome sequence of Panacibacter sp. KCS-6.</title>
        <authorList>
            <person name="Yim K.J."/>
        </authorList>
    </citation>
    <scope>NUCLEOTIDE SEQUENCE</scope>
    <source>
        <strain evidence="2">KCS-6</strain>
    </source>
</reference>
<keyword evidence="3" id="KW-1185">Reference proteome</keyword>
<gene>
    <name evidence="2" type="ORF">GD597_01815</name>
</gene>
<evidence type="ECO:0000313" key="2">
    <source>
        <dbReference type="EMBL" id="NNV54178.1"/>
    </source>
</evidence>
<feature type="transmembrane region" description="Helical" evidence="1">
    <location>
        <begin position="39"/>
        <end position="59"/>
    </location>
</feature>